<dbReference type="InterPro" id="IPR045864">
    <property type="entry name" value="aa-tRNA-synth_II/BPL/LPL"/>
</dbReference>
<sequence length="248" mass="27857">MNFPPPATGFPERQNRTLKVYLLGCVDFDSLLVLQERALREIDCQQDDQAVLFVCEHPPIVTVGREGSHYQLSGSYHDLKAGQIEVRWTNRGGGALLHAPGQLAVYPLLPLKQLGIGISEFRKRLQQATLSTATELGVESETCPDDSGILSRCGQFAFLGAAIKSWISYYGLYINVSPDMKLQRLIDANRYDHRVTSLSATLTREASMGSVRESIIRHLARQFGYQDPHIFTRHPLLNRVKKKVYVDT</sequence>
<dbReference type="PIRSF" id="PIRSF016262">
    <property type="entry name" value="LPLase"/>
    <property type="match status" value="1"/>
</dbReference>
<dbReference type="GO" id="GO:0009249">
    <property type="term" value="P:protein lipoylation"/>
    <property type="evidence" value="ECO:0007669"/>
    <property type="project" value="InterPro"/>
</dbReference>
<evidence type="ECO:0000256" key="1">
    <source>
        <dbReference type="ARBA" id="ARBA00004821"/>
    </source>
</evidence>
<dbReference type="EC" id="2.3.1.181" evidence="5"/>
<evidence type="ECO:0000259" key="6">
    <source>
        <dbReference type="PROSITE" id="PS51733"/>
    </source>
</evidence>
<dbReference type="PANTHER" id="PTHR10993:SF7">
    <property type="entry name" value="LIPOYLTRANSFERASE 2, MITOCHONDRIAL-RELATED"/>
    <property type="match status" value="1"/>
</dbReference>
<comment type="pathway">
    <text evidence="1 5">Protein modification; protein lipoylation via endogenous pathway; protein N(6)-(lipoyl)lysine from octanoyl-[acyl-carrier-protein]: step 1/2.</text>
</comment>
<evidence type="ECO:0000256" key="2">
    <source>
        <dbReference type="ARBA" id="ARBA00022679"/>
    </source>
</evidence>
<evidence type="ECO:0000313" key="7">
    <source>
        <dbReference type="EMBL" id="QDT28916.1"/>
    </source>
</evidence>
<dbReference type="PANTHER" id="PTHR10993">
    <property type="entry name" value="OCTANOYLTRANSFERASE"/>
    <property type="match status" value="1"/>
</dbReference>
<reference evidence="7 8" key="1">
    <citation type="submission" date="2019-03" db="EMBL/GenBank/DDBJ databases">
        <title>Deep-cultivation of Planctomycetes and their phenomic and genomic characterization uncovers novel biology.</title>
        <authorList>
            <person name="Wiegand S."/>
            <person name="Jogler M."/>
            <person name="Boedeker C."/>
            <person name="Pinto D."/>
            <person name="Vollmers J."/>
            <person name="Rivas-Marin E."/>
            <person name="Kohn T."/>
            <person name="Peeters S.H."/>
            <person name="Heuer A."/>
            <person name="Rast P."/>
            <person name="Oberbeckmann S."/>
            <person name="Bunk B."/>
            <person name="Jeske O."/>
            <person name="Meyerdierks A."/>
            <person name="Storesund J.E."/>
            <person name="Kallscheuer N."/>
            <person name="Luecker S."/>
            <person name="Lage O.M."/>
            <person name="Pohl T."/>
            <person name="Merkel B.J."/>
            <person name="Hornburger P."/>
            <person name="Mueller R.-W."/>
            <person name="Bruemmer F."/>
            <person name="Labrenz M."/>
            <person name="Spormann A.M."/>
            <person name="Op den Camp H."/>
            <person name="Overmann J."/>
            <person name="Amann R."/>
            <person name="Jetten M.S.M."/>
            <person name="Mascher T."/>
            <person name="Medema M.H."/>
            <person name="Devos D.P."/>
            <person name="Kaster A.-K."/>
            <person name="Ovreas L."/>
            <person name="Rohde M."/>
            <person name="Galperin M.Y."/>
            <person name="Jogler C."/>
        </authorList>
    </citation>
    <scope>NUCLEOTIDE SEQUENCE [LARGE SCALE GENOMIC DNA]</scope>
    <source>
        <strain evidence="7 8">Enr10</strain>
    </source>
</reference>
<dbReference type="InterPro" id="IPR000544">
    <property type="entry name" value="Octanoyltransferase"/>
</dbReference>
<proteinExistence type="inferred from homology"/>
<feature type="domain" description="BPL/LPL catalytic" evidence="6">
    <location>
        <begin position="46"/>
        <end position="227"/>
    </location>
</feature>
<dbReference type="Gene3D" id="3.30.930.10">
    <property type="entry name" value="Bira Bifunctional Protein, Domain 2"/>
    <property type="match status" value="1"/>
</dbReference>
<comment type="catalytic activity">
    <reaction evidence="5">
        <text>octanoyl-[ACP] + L-lysyl-[protein] = N(6)-octanoyl-L-lysyl-[protein] + holo-[ACP] + H(+)</text>
        <dbReference type="Rhea" id="RHEA:17665"/>
        <dbReference type="Rhea" id="RHEA-COMP:9636"/>
        <dbReference type="Rhea" id="RHEA-COMP:9685"/>
        <dbReference type="Rhea" id="RHEA-COMP:9752"/>
        <dbReference type="Rhea" id="RHEA-COMP:9928"/>
        <dbReference type="ChEBI" id="CHEBI:15378"/>
        <dbReference type="ChEBI" id="CHEBI:29969"/>
        <dbReference type="ChEBI" id="CHEBI:64479"/>
        <dbReference type="ChEBI" id="CHEBI:78463"/>
        <dbReference type="ChEBI" id="CHEBI:78809"/>
        <dbReference type="EC" id="2.3.1.181"/>
    </reaction>
</comment>
<evidence type="ECO:0000256" key="4">
    <source>
        <dbReference type="ARBA" id="ARBA00024732"/>
    </source>
</evidence>
<evidence type="ECO:0000256" key="3">
    <source>
        <dbReference type="ARBA" id="ARBA00023315"/>
    </source>
</evidence>
<dbReference type="InterPro" id="IPR004143">
    <property type="entry name" value="BPL_LPL_catalytic"/>
</dbReference>
<dbReference type="PROSITE" id="PS51733">
    <property type="entry name" value="BPL_LPL_CATALYTIC"/>
    <property type="match status" value="1"/>
</dbReference>
<dbReference type="EMBL" id="CP037421">
    <property type="protein sequence ID" value="QDT28916.1"/>
    <property type="molecule type" value="Genomic_DNA"/>
</dbReference>
<dbReference type="GO" id="GO:0033819">
    <property type="term" value="F:lipoyl(octanoyl) transferase activity"/>
    <property type="evidence" value="ECO:0007669"/>
    <property type="project" value="UniProtKB-EC"/>
</dbReference>
<protein>
    <recommendedName>
        <fullName evidence="5">Octanoyltransferase</fullName>
        <ecNumber evidence="5">2.3.1.181</ecNumber>
    </recommendedName>
</protein>
<dbReference type="SUPFAM" id="SSF55681">
    <property type="entry name" value="Class II aaRS and biotin synthetases"/>
    <property type="match status" value="1"/>
</dbReference>
<evidence type="ECO:0000313" key="8">
    <source>
        <dbReference type="Proteomes" id="UP000315647"/>
    </source>
</evidence>
<keyword evidence="2 5" id="KW-0808">Transferase</keyword>
<accession>A0A517QBB7</accession>
<evidence type="ECO:0000256" key="5">
    <source>
        <dbReference type="PIRNR" id="PIRNR016262"/>
    </source>
</evidence>
<organism evidence="7 8">
    <name type="scientific">Gimesia panareensis</name>
    <dbReference type="NCBI Taxonomy" id="2527978"/>
    <lineage>
        <taxon>Bacteria</taxon>
        <taxon>Pseudomonadati</taxon>
        <taxon>Planctomycetota</taxon>
        <taxon>Planctomycetia</taxon>
        <taxon>Planctomycetales</taxon>
        <taxon>Planctomycetaceae</taxon>
        <taxon>Gimesia</taxon>
    </lineage>
</organism>
<keyword evidence="8" id="KW-1185">Reference proteome</keyword>
<comment type="similarity">
    <text evidence="5">Belongs to the LipB family.</text>
</comment>
<keyword evidence="3 5" id="KW-0012">Acyltransferase</keyword>
<dbReference type="Pfam" id="PF21948">
    <property type="entry name" value="LplA-B_cat"/>
    <property type="match status" value="1"/>
</dbReference>
<dbReference type="Proteomes" id="UP000315647">
    <property type="component" value="Chromosome"/>
</dbReference>
<dbReference type="UniPathway" id="UPA00538">
    <property type="reaction ID" value="UER00592"/>
</dbReference>
<dbReference type="AlphaFoldDB" id="A0A517QBB7"/>
<name>A0A517QBB7_9PLAN</name>
<comment type="function">
    <text evidence="4 5">Catalyzes the transfer of endogenously produced octanoic acid from octanoyl-acyl-carrier-protein onto the lipoyl domains of lipoate-dependent enzymes. Lipoyl-ACP can also act as a substrate although octanoyl-ACP is likely to be the physiological substrate.</text>
</comment>
<dbReference type="RefSeq" id="WP_145451228.1">
    <property type="nucleotide sequence ID" value="NZ_CP037421.1"/>
</dbReference>
<gene>
    <name evidence="7" type="primary">lipB</name>
    <name evidence="7" type="ORF">Enr10x_42630</name>
</gene>